<keyword evidence="1" id="KW-0812">Transmembrane</keyword>
<dbReference type="EMBL" id="JACIEG010000004">
    <property type="protein sequence ID" value="MBB3969613.1"/>
    <property type="molecule type" value="Genomic_DNA"/>
</dbReference>
<dbReference type="AlphaFoldDB" id="A0A4Y8A952"/>
<comment type="caution">
    <text evidence="3">The sequence shown here is derived from an EMBL/GenBank/DDBJ whole genome shotgun (WGS) entry which is preliminary data.</text>
</comment>
<reference evidence="2 5" key="3">
    <citation type="submission" date="2020-08" db="EMBL/GenBank/DDBJ databases">
        <title>Genomic Encyclopedia of Type Strains, Phase IV (KMG-IV): sequencing the most valuable type-strain genomes for metagenomic binning, comparative biology and taxonomic classification.</title>
        <authorList>
            <person name="Goeker M."/>
        </authorList>
    </citation>
    <scope>NUCLEOTIDE SEQUENCE [LARGE SCALE GENOMIC DNA]</scope>
    <source>
        <strain evidence="2 5">DSM 100995</strain>
    </source>
</reference>
<gene>
    <name evidence="3" type="ORF">E2R65_13850</name>
    <name evidence="2" type="ORF">GGR35_002226</name>
</gene>
<feature type="transmembrane region" description="Helical" evidence="1">
    <location>
        <begin position="64"/>
        <end position="84"/>
    </location>
</feature>
<dbReference type="Proteomes" id="UP000583101">
    <property type="component" value="Unassembled WGS sequence"/>
</dbReference>
<keyword evidence="1" id="KW-1133">Transmembrane helix</keyword>
<evidence type="ECO:0000313" key="4">
    <source>
        <dbReference type="Proteomes" id="UP000297248"/>
    </source>
</evidence>
<reference evidence="3" key="2">
    <citation type="submission" date="2019-03" db="EMBL/GenBank/DDBJ databases">
        <authorList>
            <person name="Yan Y.-Q."/>
            <person name="Du Z.-J."/>
        </authorList>
    </citation>
    <scope>NUCLEOTIDE SEQUENCE</scope>
    <source>
        <strain evidence="3">PP-F2FG21</strain>
    </source>
</reference>
<dbReference type="RefSeq" id="WP_134337075.1">
    <property type="nucleotide sequence ID" value="NZ_BMCZ01000005.1"/>
</dbReference>
<reference evidence="3 4" key="1">
    <citation type="journal article" date="2016" name="Int. J. Syst. Evol. Microbiol.">
        <title>Proposal of Mucilaginibacter phyllosphaerae sp. nov. isolated from the phyllosphere of Galium album.</title>
        <authorList>
            <person name="Aydogan E.L."/>
            <person name="Busse H.J."/>
            <person name="Moser G."/>
            <person name="Muller C."/>
            <person name="Kampfer P."/>
            <person name="Glaeser S.P."/>
        </authorList>
    </citation>
    <scope>NUCLEOTIDE SEQUENCE [LARGE SCALE GENOMIC DNA]</scope>
    <source>
        <strain evidence="3 4">PP-F2FG21</strain>
    </source>
</reference>
<evidence type="ECO:0000313" key="5">
    <source>
        <dbReference type="Proteomes" id="UP000583101"/>
    </source>
</evidence>
<evidence type="ECO:0000313" key="2">
    <source>
        <dbReference type="EMBL" id="MBB3969613.1"/>
    </source>
</evidence>
<feature type="transmembrane region" description="Helical" evidence="1">
    <location>
        <begin position="96"/>
        <end position="116"/>
    </location>
</feature>
<dbReference type="Proteomes" id="UP000297248">
    <property type="component" value="Unassembled WGS sequence"/>
</dbReference>
<name>A0A4Y8A952_9SPHI</name>
<protein>
    <submittedName>
        <fullName evidence="3">Uncharacterized protein</fullName>
    </submittedName>
</protein>
<proteinExistence type="predicted"/>
<organism evidence="3 4">
    <name type="scientific">Mucilaginibacter phyllosphaerae</name>
    <dbReference type="NCBI Taxonomy" id="1812349"/>
    <lineage>
        <taxon>Bacteria</taxon>
        <taxon>Pseudomonadati</taxon>
        <taxon>Bacteroidota</taxon>
        <taxon>Sphingobacteriia</taxon>
        <taxon>Sphingobacteriales</taxon>
        <taxon>Sphingobacteriaceae</taxon>
        <taxon>Mucilaginibacter</taxon>
    </lineage>
</organism>
<evidence type="ECO:0000313" key="3">
    <source>
        <dbReference type="EMBL" id="TEW65000.1"/>
    </source>
</evidence>
<feature type="transmembrane region" description="Helical" evidence="1">
    <location>
        <begin position="39"/>
        <end position="55"/>
    </location>
</feature>
<keyword evidence="1" id="KW-0472">Membrane</keyword>
<evidence type="ECO:0000256" key="1">
    <source>
        <dbReference type="SAM" id="Phobius"/>
    </source>
</evidence>
<dbReference type="OrthoDB" id="797174at2"/>
<keyword evidence="5" id="KW-1185">Reference proteome</keyword>
<accession>A0A4Y8A952</accession>
<dbReference type="EMBL" id="SNQG01000005">
    <property type="protein sequence ID" value="TEW65000.1"/>
    <property type="molecule type" value="Genomic_DNA"/>
</dbReference>
<sequence length="128" mass="14981">MKIIVLCFWIILTRVGYFFLIQGNHDGLYYMKMNNLKDISQYLIVATFLALYYHKQLSAKIKQLIVFTIVYCLSFTCIMLYPFMGSEFRGNSEPFLIAYNAFWAYAVAAMFLYIVFSSDKFSTKSTEV</sequence>